<dbReference type="RefSeq" id="WP_206362535.1">
    <property type="nucleotide sequence ID" value="NZ_JACIDH010000001.1"/>
</dbReference>
<organism evidence="1 2">
    <name type="scientific">Sphingomonas pseudosanguinis</name>
    <dbReference type="NCBI Taxonomy" id="413712"/>
    <lineage>
        <taxon>Bacteria</taxon>
        <taxon>Pseudomonadati</taxon>
        <taxon>Pseudomonadota</taxon>
        <taxon>Alphaproteobacteria</taxon>
        <taxon>Sphingomonadales</taxon>
        <taxon>Sphingomonadaceae</taxon>
        <taxon>Sphingomonas</taxon>
    </lineage>
</organism>
<sequence length="117" mass="12402">MGLMMNKLVHEVVEAALAFLAALVPGTAGAAVSLVYEQNLTWTQRVTQMMVGITVSYFARNLAASLTGWDGYVLQAVGFVVGMTAFKATPAMIAGIVERAPMLLNLIDVITGRKGAK</sequence>
<gene>
    <name evidence="1" type="ORF">GGR48_000294</name>
</gene>
<accession>A0A7W6F1M1</accession>
<evidence type="ECO:0008006" key="3">
    <source>
        <dbReference type="Google" id="ProtNLM"/>
    </source>
</evidence>
<dbReference type="EMBL" id="JACIDH010000001">
    <property type="protein sequence ID" value="MBB3877891.1"/>
    <property type="molecule type" value="Genomic_DNA"/>
</dbReference>
<evidence type="ECO:0000313" key="1">
    <source>
        <dbReference type="EMBL" id="MBB3877891.1"/>
    </source>
</evidence>
<protein>
    <recommendedName>
        <fullName evidence="3">Holin</fullName>
    </recommendedName>
</protein>
<dbReference type="AlphaFoldDB" id="A0A7W6F1M1"/>
<dbReference type="Proteomes" id="UP000538670">
    <property type="component" value="Unassembled WGS sequence"/>
</dbReference>
<evidence type="ECO:0000313" key="2">
    <source>
        <dbReference type="Proteomes" id="UP000538670"/>
    </source>
</evidence>
<keyword evidence="2" id="KW-1185">Reference proteome</keyword>
<comment type="caution">
    <text evidence="1">The sequence shown here is derived from an EMBL/GenBank/DDBJ whole genome shotgun (WGS) entry which is preliminary data.</text>
</comment>
<reference evidence="1 2" key="1">
    <citation type="submission" date="2020-08" db="EMBL/GenBank/DDBJ databases">
        <title>Genomic Encyclopedia of Type Strains, Phase IV (KMG-IV): sequencing the most valuable type-strain genomes for metagenomic binning, comparative biology and taxonomic classification.</title>
        <authorList>
            <person name="Goeker M."/>
        </authorList>
    </citation>
    <scope>NUCLEOTIDE SEQUENCE [LARGE SCALE GENOMIC DNA]</scope>
    <source>
        <strain evidence="1 2">DSM 19512</strain>
    </source>
</reference>
<proteinExistence type="predicted"/>
<name>A0A7W6F1M1_9SPHN</name>